<keyword evidence="2" id="KW-0131">Cell cycle</keyword>
<reference evidence="4" key="1">
    <citation type="submission" date="2023-06" db="EMBL/GenBank/DDBJ databases">
        <authorList>
            <person name="Delattre M."/>
        </authorList>
    </citation>
    <scope>NUCLEOTIDE SEQUENCE</scope>
    <source>
        <strain evidence="4">AF72</strain>
    </source>
</reference>
<feature type="region of interest" description="Disordered" evidence="3">
    <location>
        <begin position="614"/>
        <end position="710"/>
    </location>
</feature>
<evidence type="ECO:0000256" key="3">
    <source>
        <dbReference type="SAM" id="MobiDB-lite"/>
    </source>
</evidence>
<sequence length="710" mass="79055">MFWQQQAAEENSLLKLIKEDNVTLQQLLDDPYLIQEAHNHNEKLLDFLTREDVLLEMLNIALHPKVDANSPLENQYRHAHVCCEILTSENNTALAEAVLTSEVVLSVITDFFVGNSISNHLVASFYMKIVSRLLSIFPEKVLEILESGNFVGKATEHLHLAGVAELILRLATANYDEGTSEKIRIWFVKNELVESCVSLLDPSFPTSVHNNVKHLWTEIVRQSRDNCFAQEETCNPLVAKMQSAHIIEKLIEKVLKLGSCEGASTSVIFAVCAILNKTLETNYIQDCPSYLLAVESANKNAGNRMVSHEDVEGIPRMTNMLLPDPERVVETVVAAYGEHLLRLAIGDLETNNPTCSWSALMNLFISLTNTRHMPTHARLTQSFTGANLKGLFSIPRHLATMSILHDDYYQIISNILYTAPLDSNTKSPLLEFAFKELDLIGILDQHIGKLPEDLTRLQSICLRGFYMNLAPTYRQMLDGKACVMGYYDICKKISHTQAHFPKQPKTGNLGMDCGGNLDDDDFFAAEGALAPASNLDAISLSRKMNEKDKFDAEFDAVFGGSAKRQGSSEEHSSKKRQDTTDTQKSLEEDQANPGCADQGSATTTEEIDPFLDWPQASTTKSDCDWPTEKAFPDEHKEKKTDLDWPSTSDPDHKSTDSISSLRSAEVKLTPRDEWAIFGKPDGNQHAASPKTPLDDLDWPGETTSSNSSSC</sequence>
<accession>A0AA36DG30</accession>
<comment type="caution">
    <text evidence="4">The sequence shown here is derived from an EMBL/GenBank/DDBJ whole genome shotgun (WGS) entry which is preliminary data.</text>
</comment>
<evidence type="ECO:0000256" key="2">
    <source>
        <dbReference type="ARBA" id="ARBA00023306"/>
    </source>
</evidence>
<keyword evidence="5" id="KW-1185">Reference proteome</keyword>
<evidence type="ECO:0000313" key="5">
    <source>
        <dbReference type="Proteomes" id="UP001177023"/>
    </source>
</evidence>
<dbReference type="EMBL" id="CATQJA010002709">
    <property type="protein sequence ID" value="CAJ0587019.1"/>
    <property type="molecule type" value="Genomic_DNA"/>
</dbReference>
<gene>
    <name evidence="4" type="ORF">MSPICULIGERA_LOCUS24999</name>
</gene>
<dbReference type="GO" id="GO:0019903">
    <property type="term" value="F:protein phosphatase binding"/>
    <property type="evidence" value="ECO:0007669"/>
    <property type="project" value="InterPro"/>
</dbReference>
<feature type="compositionally biased region" description="Polar residues" evidence="3">
    <location>
        <begin position="701"/>
        <end position="710"/>
    </location>
</feature>
<protein>
    <submittedName>
        <fullName evidence="4">Uncharacterized protein</fullName>
    </submittedName>
</protein>
<feature type="compositionally biased region" description="Basic and acidic residues" evidence="3">
    <location>
        <begin position="621"/>
        <end position="642"/>
    </location>
</feature>
<dbReference type="GO" id="GO:0019888">
    <property type="term" value="F:protein phosphatase regulator activity"/>
    <property type="evidence" value="ECO:0007669"/>
    <property type="project" value="TreeGrafter"/>
</dbReference>
<dbReference type="InterPro" id="IPR007587">
    <property type="entry name" value="SAPS"/>
</dbReference>
<name>A0AA36DG30_9BILA</name>
<dbReference type="Pfam" id="PF04499">
    <property type="entry name" value="SAPS"/>
    <property type="match status" value="1"/>
</dbReference>
<dbReference type="GO" id="GO:0005829">
    <property type="term" value="C:cytosol"/>
    <property type="evidence" value="ECO:0007669"/>
    <property type="project" value="TreeGrafter"/>
</dbReference>
<dbReference type="PANTHER" id="PTHR12634">
    <property type="entry name" value="SIT4 YEAST -ASSOCIATING PROTEIN-RELATED"/>
    <property type="match status" value="1"/>
</dbReference>
<dbReference type="GO" id="GO:0005634">
    <property type="term" value="C:nucleus"/>
    <property type="evidence" value="ECO:0007669"/>
    <property type="project" value="TreeGrafter"/>
</dbReference>
<comment type="similarity">
    <text evidence="1">Belongs to the SAPS family.</text>
</comment>
<evidence type="ECO:0000313" key="4">
    <source>
        <dbReference type="EMBL" id="CAJ0587019.1"/>
    </source>
</evidence>
<evidence type="ECO:0000256" key="1">
    <source>
        <dbReference type="ARBA" id="ARBA00006180"/>
    </source>
</evidence>
<dbReference type="Proteomes" id="UP001177023">
    <property type="component" value="Unassembled WGS sequence"/>
</dbReference>
<feature type="region of interest" description="Disordered" evidence="3">
    <location>
        <begin position="561"/>
        <end position="601"/>
    </location>
</feature>
<dbReference type="PANTHER" id="PTHR12634:SF8">
    <property type="entry name" value="FIERY MOUNTAIN, ISOFORM D"/>
    <property type="match status" value="1"/>
</dbReference>
<feature type="non-terminal residue" evidence="4">
    <location>
        <position position="710"/>
    </location>
</feature>
<organism evidence="4 5">
    <name type="scientific">Mesorhabditis spiculigera</name>
    <dbReference type="NCBI Taxonomy" id="96644"/>
    <lineage>
        <taxon>Eukaryota</taxon>
        <taxon>Metazoa</taxon>
        <taxon>Ecdysozoa</taxon>
        <taxon>Nematoda</taxon>
        <taxon>Chromadorea</taxon>
        <taxon>Rhabditida</taxon>
        <taxon>Rhabditina</taxon>
        <taxon>Rhabditomorpha</taxon>
        <taxon>Rhabditoidea</taxon>
        <taxon>Rhabditidae</taxon>
        <taxon>Mesorhabditinae</taxon>
        <taxon>Mesorhabditis</taxon>
    </lineage>
</organism>
<dbReference type="AlphaFoldDB" id="A0AA36DG30"/>
<feature type="compositionally biased region" description="Basic and acidic residues" evidence="3">
    <location>
        <begin position="566"/>
        <end position="587"/>
    </location>
</feature>
<proteinExistence type="inferred from homology"/>
<feature type="compositionally biased region" description="Basic and acidic residues" evidence="3">
    <location>
        <begin position="664"/>
        <end position="674"/>
    </location>
</feature>